<feature type="domain" description="RRM" evidence="13">
    <location>
        <begin position="148"/>
        <end position="225"/>
    </location>
</feature>
<keyword evidence="6" id="KW-0677">Repeat</keyword>
<evidence type="ECO:0000256" key="5">
    <source>
        <dbReference type="ARBA" id="ARBA00022664"/>
    </source>
</evidence>
<proteinExistence type="inferred from homology"/>
<evidence type="ECO:0000256" key="9">
    <source>
        <dbReference type="ARBA" id="ARBA00054110"/>
    </source>
</evidence>
<evidence type="ECO:0000259" key="13">
    <source>
        <dbReference type="PROSITE" id="PS50102"/>
    </source>
</evidence>
<dbReference type="InterPro" id="IPR035979">
    <property type="entry name" value="RBD_domain_sf"/>
</dbReference>
<comment type="function">
    <text evidence="9">Binds the poly(A) tail of mRNA. Appears to be an important mediator of the multiple roles of the poly(A) tail in mRNA biogenesis, stability and translation.</text>
</comment>
<dbReference type="PANTHER" id="PTHR24012">
    <property type="entry name" value="RNA BINDING PROTEIN"/>
    <property type="match status" value="1"/>
</dbReference>
<evidence type="ECO:0000256" key="1">
    <source>
        <dbReference type="ARBA" id="ARBA00004123"/>
    </source>
</evidence>
<dbReference type="CDD" id="cd12380">
    <property type="entry name" value="RRM3_I_PABPs"/>
    <property type="match status" value="1"/>
</dbReference>
<dbReference type="FunFam" id="3.30.70.330:FF:000520">
    <property type="entry name" value="Polyadenylate-binding protein"/>
    <property type="match status" value="1"/>
</dbReference>
<feature type="region of interest" description="Disordered" evidence="12">
    <location>
        <begin position="1"/>
        <end position="45"/>
    </location>
</feature>
<dbReference type="PROSITE" id="PS50102">
    <property type="entry name" value="RRM"/>
    <property type="match status" value="4"/>
</dbReference>
<dbReference type="GO" id="GO:0003723">
    <property type="term" value="F:RNA binding"/>
    <property type="evidence" value="ECO:0007669"/>
    <property type="project" value="UniProtKB-UniRule"/>
</dbReference>
<dbReference type="SUPFAM" id="SSF54928">
    <property type="entry name" value="RNA-binding domain, RBD"/>
    <property type="match status" value="3"/>
</dbReference>
<dbReference type="SMART" id="SM00360">
    <property type="entry name" value="RRM"/>
    <property type="match status" value="4"/>
</dbReference>
<keyword evidence="7 10" id="KW-0694">RNA-binding</keyword>
<dbReference type="InterPro" id="IPR006515">
    <property type="entry name" value="PABP_1234"/>
</dbReference>
<sequence>MAIPTPSSSVVDQPSPPAPASAAAASQPLAGDPAPEAAAAAEGAGGDQTAPAAAAATGASLYVGDLEASVGEDQLVALFSQVAPVASAYVCRDIAGGSKSLGYGYVNFMSREDATRAMENLNFTVVNGKPIRVMFSNRDPTLRKSGLANVFIKNLEPNIDNKSLYEMFLSFGAILSSKVATDFNGKSKGYGFIQFESESSAKDAINGLNGMLANGQKIFVGLFMRRQEREHTGDANNFTNVYVKNLPKHFSDDDLLNEFSSFGAITSAIVMRDANGLSRCFGFVNFEKSECARNAVRNLNGKSIGDMVLYVGRAQKKSERQAELKAKFEHDKNQKFEKLQTVNLYLKNLDDDINDEHLRKLFECFGEVASCKVMLDSHGRSKGCGFVSFATVEDANNAILKMNGKMVGKKPLYVAVAQRKEERKAFLAAHFARVRALATMAPTLGPNISPHHFNFGHGVPALFPPPPPPAGFGFQPNFVPNMMVPYNMQRHPGQRSGPPHGGMPRQMHNPHQMFHQNANQGFRHMPNRRNGVANPAMLHQHHRFSSPMQPMQQAVKHVVPVGELQAPSNNLQTSLASANPEQQREILGDMLFPLVEELVNEKAYKVTGMLLELDKTEVLNLVESPDTLRDKVAEAMKVLELEATATAAASGSGDGDAAAPSFSSAA</sequence>
<dbReference type="SUPFAM" id="SSF63570">
    <property type="entry name" value="PABC (PABP) domain"/>
    <property type="match status" value="1"/>
</dbReference>
<evidence type="ECO:0000313" key="15">
    <source>
        <dbReference type="EnsemblPlants" id="OBART06G19630.1"/>
    </source>
</evidence>
<comment type="similarity">
    <text evidence="3 11">Belongs to the polyadenylate-binding protein type-1 family.</text>
</comment>
<dbReference type="InterPro" id="IPR000504">
    <property type="entry name" value="RRM_dom"/>
</dbReference>
<evidence type="ECO:0000256" key="11">
    <source>
        <dbReference type="RuleBase" id="RU362004"/>
    </source>
</evidence>
<dbReference type="InterPro" id="IPR002004">
    <property type="entry name" value="PABP_HYD_C"/>
</dbReference>
<keyword evidence="5" id="KW-0507">mRNA processing</keyword>
<feature type="domain" description="RRM" evidence="13">
    <location>
        <begin position="342"/>
        <end position="419"/>
    </location>
</feature>
<feature type="domain" description="PABC" evidence="14">
    <location>
        <begin position="567"/>
        <end position="644"/>
    </location>
</feature>
<evidence type="ECO:0000313" key="16">
    <source>
        <dbReference type="Proteomes" id="UP000026960"/>
    </source>
</evidence>
<dbReference type="EnsemblPlants" id="OBART06G19630.1">
    <property type="protein sequence ID" value="OBART06G19630.1"/>
    <property type="gene ID" value="OBART06G19630"/>
</dbReference>
<dbReference type="FunFam" id="3.30.70.330:FF:000651">
    <property type="entry name" value="Poly(A) binding protein cytoplasmic 1 like"/>
    <property type="match status" value="1"/>
</dbReference>
<evidence type="ECO:0000256" key="7">
    <source>
        <dbReference type="ARBA" id="ARBA00022884"/>
    </source>
</evidence>
<dbReference type="NCBIfam" id="TIGR01628">
    <property type="entry name" value="PABP-1234"/>
    <property type="match status" value="1"/>
</dbReference>
<dbReference type="SMART" id="SM00517">
    <property type="entry name" value="PolyA"/>
    <property type="match status" value="1"/>
</dbReference>
<dbReference type="PROSITE" id="PS51309">
    <property type="entry name" value="PABC"/>
    <property type="match status" value="1"/>
</dbReference>
<organism evidence="15">
    <name type="scientific">Oryza barthii</name>
    <dbReference type="NCBI Taxonomy" id="65489"/>
    <lineage>
        <taxon>Eukaryota</taxon>
        <taxon>Viridiplantae</taxon>
        <taxon>Streptophyta</taxon>
        <taxon>Embryophyta</taxon>
        <taxon>Tracheophyta</taxon>
        <taxon>Spermatophyta</taxon>
        <taxon>Magnoliopsida</taxon>
        <taxon>Liliopsida</taxon>
        <taxon>Poales</taxon>
        <taxon>Poaceae</taxon>
        <taxon>BOP clade</taxon>
        <taxon>Oryzoideae</taxon>
        <taxon>Oryzeae</taxon>
        <taxon>Oryzinae</taxon>
        <taxon>Oryza</taxon>
    </lineage>
</organism>
<dbReference type="HOGENOM" id="CLU_012062_22_2_1"/>
<dbReference type="InterPro" id="IPR036053">
    <property type="entry name" value="PABP-dom"/>
</dbReference>
<dbReference type="Gramene" id="OBART06G19630.1">
    <property type="protein sequence ID" value="OBART06G19630.1"/>
    <property type="gene ID" value="OBART06G19630"/>
</dbReference>
<feature type="domain" description="RRM" evidence="13">
    <location>
        <begin position="239"/>
        <end position="316"/>
    </location>
</feature>
<reference evidence="15" key="1">
    <citation type="journal article" date="2009" name="Rice">
        <title>De Novo Next Generation Sequencing of Plant Genomes.</title>
        <authorList>
            <person name="Rounsley S."/>
            <person name="Marri P.R."/>
            <person name="Yu Y."/>
            <person name="He R."/>
            <person name="Sisneros N."/>
            <person name="Goicoechea J.L."/>
            <person name="Lee S.J."/>
            <person name="Angelova A."/>
            <person name="Kudrna D."/>
            <person name="Luo M."/>
            <person name="Affourtit J."/>
            <person name="Desany B."/>
            <person name="Knight J."/>
            <person name="Niazi F."/>
            <person name="Egholm M."/>
            <person name="Wing R.A."/>
        </authorList>
    </citation>
    <scope>NUCLEOTIDE SEQUENCE [LARGE SCALE GENOMIC DNA]</scope>
    <source>
        <strain evidence="15">cv. IRGC 105608</strain>
    </source>
</reference>
<dbReference type="InterPro" id="IPR012677">
    <property type="entry name" value="Nucleotide-bd_a/b_plait_sf"/>
</dbReference>
<dbReference type="Pfam" id="PF00076">
    <property type="entry name" value="RRM_1"/>
    <property type="match status" value="4"/>
</dbReference>
<evidence type="ECO:0000256" key="10">
    <source>
        <dbReference type="PROSITE-ProRule" id="PRU00176"/>
    </source>
</evidence>
<feature type="region of interest" description="Disordered" evidence="12">
    <location>
        <begin position="646"/>
        <end position="666"/>
    </location>
</feature>
<dbReference type="Proteomes" id="UP000026960">
    <property type="component" value="Chromosome 6"/>
</dbReference>
<keyword evidence="8" id="KW-0539">Nucleus</keyword>
<dbReference type="Gene3D" id="1.10.1900.10">
    <property type="entry name" value="c-terminal domain of poly(a) binding protein"/>
    <property type="match status" value="1"/>
</dbReference>
<dbReference type="Gene3D" id="3.30.70.330">
    <property type="match status" value="4"/>
</dbReference>
<keyword evidence="4 11" id="KW-0963">Cytoplasm</keyword>
<dbReference type="GO" id="GO:0005737">
    <property type="term" value="C:cytoplasm"/>
    <property type="evidence" value="ECO:0007669"/>
    <property type="project" value="UniProtKB-SubCell"/>
</dbReference>
<dbReference type="GO" id="GO:0006397">
    <property type="term" value="P:mRNA processing"/>
    <property type="evidence" value="ECO:0007669"/>
    <property type="project" value="UniProtKB-KW"/>
</dbReference>
<evidence type="ECO:0000256" key="2">
    <source>
        <dbReference type="ARBA" id="ARBA00004496"/>
    </source>
</evidence>
<dbReference type="SMART" id="SM00361">
    <property type="entry name" value="RRM_1"/>
    <property type="match status" value="4"/>
</dbReference>
<dbReference type="InterPro" id="IPR003954">
    <property type="entry name" value="RRM_euk-type"/>
</dbReference>
<keyword evidence="16" id="KW-1185">Reference proteome</keyword>
<evidence type="ECO:0000256" key="4">
    <source>
        <dbReference type="ARBA" id="ARBA00022490"/>
    </source>
</evidence>
<dbReference type="GO" id="GO:0005634">
    <property type="term" value="C:nucleus"/>
    <property type="evidence" value="ECO:0007669"/>
    <property type="project" value="UniProtKB-SubCell"/>
</dbReference>
<feature type="compositionally biased region" description="Low complexity" evidence="12">
    <location>
        <begin position="20"/>
        <end position="45"/>
    </location>
</feature>
<dbReference type="InterPro" id="IPR045305">
    <property type="entry name" value="RRM2_I_PABPs"/>
</dbReference>
<name>A0A0D3GI83_9ORYZ</name>
<evidence type="ECO:0000256" key="6">
    <source>
        <dbReference type="ARBA" id="ARBA00022737"/>
    </source>
</evidence>
<dbReference type="STRING" id="65489.A0A0D3GI83"/>
<dbReference type="CDD" id="cd12379">
    <property type="entry name" value="RRM2_I_PABPs"/>
    <property type="match status" value="1"/>
</dbReference>
<dbReference type="eggNOG" id="KOG0123">
    <property type="taxonomic scope" value="Eukaryota"/>
</dbReference>
<reference evidence="15" key="2">
    <citation type="submission" date="2015-03" db="UniProtKB">
        <authorList>
            <consortium name="EnsemblPlants"/>
        </authorList>
    </citation>
    <scope>IDENTIFICATION</scope>
</reference>
<evidence type="ECO:0000256" key="8">
    <source>
        <dbReference type="ARBA" id="ARBA00023242"/>
    </source>
</evidence>
<dbReference type="Pfam" id="PF00658">
    <property type="entry name" value="MLLE"/>
    <property type="match status" value="1"/>
</dbReference>
<feature type="compositionally biased region" description="Low complexity" evidence="12">
    <location>
        <begin position="1"/>
        <end position="13"/>
    </location>
</feature>
<dbReference type="AlphaFoldDB" id="A0A0D3GI83"/>
<dbReference type="FunFam" id="3.30.70.330:FF:000003">
    <property type="entry name" value="Polyadenylate-binding protein"/>
    <property type="match status" value="1"/>
</dbReference>
<dbReference type="PaxDb" id="65489-OBART06G19630.1"/>
<feature type="domain" description="RRM" evidence="13">
    <location>
        <begin position="59"/>
        <end position="138"/>
    </location>
</feature>
<protein>
    <recommendedName>
        <fullName evidence="11">Polyadenylate-binding protein</fullName>
        <shortName evidence="11">PABP</shortName>
    </recommendedName>
</protein>
<evidence type="ECO:0000256" key="12">
    <source>
        <dbReference type="SAM" id="MobiDB-lite"/>
    </source>
</evidence>
<evidence type="ECO:0000259" key="14">
    <source>
        <dbReference type="PROSITE" id="PS51309"/>
    </source>
</evidence>
<comment type="subcellular location">
    <subcellularLocation>
        <location evidence="2 11">Cytoplasm</location>
    </subcellularLocation>
    <subcellularLocation>
        <location evidence="1">Nucleus</location>
    </subcellularLocation>
</comment>
<evidence type="ECO:0000256" key="3">
    <source>
        <dbReference type="ARBA" id="ARBA00008557"/>
    </source>
</evidence>
<accession>A0A0D3GI83</accession>